<evidence type="ECO:0000313" key="6">
    <source>
        <dbReference type="Proteomes" id="UP001363622"/>
    </source>
</evidence>
<feature type="compositionally biased region" description="Basic residues" evidence="2">
    <location>
        <begin position="415"/>
        <end position="431"/>
    </location>
</feature>
<feature type="domain" description="Dynamin N-terminal" evidence="3">
    <location>
        <begin position="73"/>
        <end position="305"/>
    </location>
</feature>
<sequence>MAKPELQNQSLETLMLENDLECLEAGVKQALRLLGKIEQPFEGCQQQDQDAKEWLKCIHNLKSQNLKNRTILGVVGNTGAGKSSVINAMLDEERLVPTNCMRACTAVVTELSWNESNDRHNRYRAEIEFIKYDDWLKELQVLYSDLLDGNGNVSRDSSNSDSEAGVAWAKIKAVYPQKTREMIAAESPEKLAKEVQSLLGTTKQISQSDPADFYKRLQFFVDSQEKQKDSKEKKRMEYWPLIKVVKIYTKADALSTGAVVVDLPGVQDSNAARAAVAEGYMKQCSGLWIVAPITRAVDDKAAKKLLGDTFKRQLKLDGTYNNVTFICSKTDDISLQEAVSGLNLDETVSGMWSELDDVRGEIRNLQNSIEECKESRQVYSDAIEDCDEKIDVWDKLLEDCADGKIVYAPTETFGGKRKRSATPAKKSRKKPRSDDSDDDFIDDDEESEADSDATRSEPEDETPEDRDSLTEKQIQEKVQELKDMKKEAKSERGLIDEKIKEFRKEVKTLKENEASIDNQISRLCINGRNDYSRGAIKQDFAAGIRELDQETAEEEDAEAFDPEVDLRDYDEVARSLPVFCVSSRAYQKLCGRLKRDKPVPGFKDICETEVPKLQAHCKQLTEAGRIACARRFLTNLSQFLTSMNLWATNEGSSAIITADQRRQEQTFLKQKLEELRKNVEKVVHKTLFEMAATLAEHVYSNYEKVVQKACEIALPTASGWGAPRSMGGLYWSTYKATVGRGGVYSGASGPRDFNAELTAPILKDIATGWERAFQRRLPMDVRNFKANALRELHSFHNAVAQRARRVGVSMARLNQLDNQLRNHEGFLNELVSAIVEMVNARQKEVNREFVPVVASAMEHAYQVAADERGTGSYARMKSYVTNHVSQNQDRMFRDACKAVKTRLDQMCGEVQQQMTERATIIYNTAHRDYNSAVGNLGTADVELSPTEKKLRDDVEAILKTTEEVFERVLGGEEDPDEVAAQADENVGARDEDAGAQDEDAGAQDQDDQEGGDDHSTVKQEPNRANEADTAEHPLGRTLAEELLAAQNGNKENAASADANDTSKSTPKTPGADAAARSDGSVLGEIGSQAINRPAFGDAGAPYSH</sequence>
<dbReference type="InterPro" id="IPR045063">
    <property type="entry name" value="Dynamin_N"/>
</dbReference>
<dbReference type="Pfam" id="PF24564">
    <property type="entry name" value="DUF7605"/>
    <property type="match status" value="1"/>
</dbReference>
<evidence type="ECO:0000313" key="5">
    <source>
        <dbReference type="EMBL" id="KAK7523853.1"/>
    </source>
</evidence>
<reference evidence="5 6" key="1">
    <citation type="submission" date="2024-04" db="EMBL/GenBank/DDBJ databases">
        <title>Phyllosticta paracitricarpa is synonymous to the EU quarantine fungus P. citricarpa based on phylogenomic analyses.</title>
        <authorList>
            <consortium name="Lawrence Berkeley National Laboratory"/>
            <person name="Van Ingen-Buijs V.A."/>
            <person name="Van Westerhoven A.C."/>
            <person name="Haridas S."/>
            <person name="Skiadas P."/>
            <person name="Martin F."/>
            <person name="Groenewald J.Z."/>
            <person name="Crous P.W."/>
            <person name="Seidl M.F."/>
        </authorList>
    </citation>
    <scope>NUCLEOTIDE SEQUENCE [LARGE SCALE GENOMIC DNA]</scope>
    <source>
        <strain evidence="5 6">CBS 123371</strain>
    </source>
</reference>
<proteinExistence type="predicted"/>
<dbReference type="EMBL" id="JBBPHU010000001">
    <property type="protein sequence ID" value="KAK7523853.1"/>
    <property type="molecule type" value="Genomic_DNA"/>
</dbReference>
<feature type="domain" description="DUF7605" evidence="4">
    <location>
        <begin position="726"/>
        <end position="888"/>
    </location>
</feature>
<feature type="compositionally biased region" description="Acidic residues" evidence="2">
    <location>
        <begin position="435"/>
        <end position="451"/>
    </location>
</feature>
<evidence type="ECO:0000256" key="2">
    <source>
        <dbReference type="SAM" id="MobiDB-lite"/>
    </source>
</evidence>
<dbReference type="Gene3D" id="3.40.50.300">
    <property type="entry name" value="P-loop containing nucleotide triphosphate hydrolases"/>
    <property type="match status" value="1"/>
</dbReference>
<feature type="coiled-coil region" evidence="1">
    <location>
        <begin position="355"/>
        <end position="382"/>
    </location>
</feature>
<evidence type="ECO:0000256" key="1">
    <source>
        <dbReference type="SAM" id="Coils"/>
    </source>
</evidence>
<keyword evidence="1" id="KW-0175">Coiled coil</keyword>
<dbReference type="InterPro" id="IPR056024">
    <property type="entry name" value="DUF7605"/>
</dbReference>
<name>A0ABR1KYD1_9PEZI</name>
<dbReference type="SUPFAM" id="SSF52540">
    <property type="entry name" value="P-loop containing nucleoside triphosphate hydrolases"/>
    <property type="match status" value="2"/>
</dbReference>
<dbReference type="Pfam" id="PF00350">
    <property type="entry name" value="Dynamin_N"/>
    <property type="match status" value="1"/>
</dbReference>
<gene>
    <name evidence="5" type="ORF">IWZ03DRAFT_303907</name>
</gene>
<dbReference type="InterPro" id="IPR027417">
    <property type="entry name" value="P-loop_NTPase"/>
</dbReference>
<comment type="caution">
    <text evidence="5">The sequence shown here is derived from an EMBL/GenBank/DDBJ whole genome shotgun (WGS) entry which is preliminary data.</text>
</comment>
<feature type="compositionally biased region" description="Acidic residues" evidence="2">
    <location>
        <begin position="993"/>
        <end position="1010"/>
    </location>
</feature>
<organism evidence="5 6">
    <name type="scientific">Phyllosticta citriasiana</name>
    <dbReference type="NCBI Taxonomy" id="595635"/>
    <lineage>
        <taxon>Eukaryota</taxon>
        <taxon>Fungi</taxon>
        <taxon>Dikarya</taxon>
        <taxon>Ascomycota</taxon>
        <taxon>Pezizomycotina</taxon>
        <taxon>Dothideomycetes</taxon>
        <taxon>Dothideomycetes incertae sedis</taxon>
        <taxon>Botryosphaeriales</taxon>
        <taxon>Phyllostictaceae</taxon>
        <taxon>Phyllosticta</taxon>
    </lineage>
</organism>
<evidence type="ECO:0008006" key="7">
    <source>
        <dbReference type="Google" id="ProtNLM"/>
    </source>
</evidence>
<dbReference type="Proteomes" id="UP001363622">
    <property type="component" value="Unassembled WGS sequence"/>
</dbReference>
<feature type="region of interest" description="Disordered" evidence="2">
    <location>
        <begin position="414"/>
        <end position="472"/>
    </location>
</feature>
<feature type="compositionally biased region" description="Basic and acidic residues" evidence="2">
    <location>
        <begin position="1011"/>
        <end position="1034"/>
    </location>
</feature>
<protein>
    <recommendedName>
        <fullName evidence="7">Nuclear GTPase SLIP-GC</fullName>
    </recommendedName>
</protein>
<evidence type="ECO:0000259" key="4">
    <source>
        <dbReference type="Pfam" id="PF24564"/>
    </source>
</evidence>
<accession>A0ABR1KYD1</accession>
<feature type="compositionally biased region" description="Polar residues" evidence="2">
    <location>
        <begin position="1046"/>
        <end position="1067"/>
    </location>
</feature>
<feature type="coiled-coil region" evidence="1">
    <location>
        <begin position="658"/>
        <end position="685"/>
    </location>
</feature>
<dbReference type="PANTHER" id="PTHR36681">
    <property type="entry name" value="NUCLEAR GTPASE, GERMINAL CENTER-ASSOCIATED, TANDEM DUPLICATE 3"/>
    <property type="match status" value="1"/>
</dbReference>
<evidence type="ECO:0000259" key="3">
    <source>
        <dbReference type="Pfam" id="PF00350"/>
    </source>
</evidence>
<feature type="region of interest" description="Disordered" evidence="2">
    <location>
        <begin position="986"/>
        <end position="1078"/>
    </location>
</feature>
<keyword evidence="6" id="KW-1185">Reference proteome</keyword>
<dbReference type="PANTHER" id="PTHR36681:SF3">
    <property type="entry name" value="NUCLEAR GTPASE, GERMINAL CENTER-ASSOCIATED, TANDEM DUPLICATE 3"/>
    <property type="match status" value="1"/>
</dbReference>